<evidence type="ECO:0000256" key="2">
    <source>
        <dbReference type="ARBA" id="ARBA00022840"/>
    </source>
</evidence>
<proteinExistence type="predicted"/>
<dbReference type="AlphaFoldDB" id="A0A397ALW1"/>
<evidence type="ECO:0000313" key="5">
    <source>
        <dbReference type="Proteomes" id="UP000266239"/>
    </source>
</evidence>
<dbReference type="PANTHER" id="PTHR44329">
    <property type="entry name" value="SERINE/THREONINE-PROTEIN KINASE TNNI3K-RELATED"/>
    <property type="match status" value="1"/>
</dbReference>
<gene>
    <name evidence="4" type="ORF">DYB25_009504</name>
</gene>
<evidence type="ECO:0000313" key="4">
    <source>
        <dbReference type="EMBL" id="RHY07245.1"/>
    </source>
</evidence>
<dbReference type="EMBL" id="QUTA01007388">
    <property type="protein sequence ID" value="RHY07245.1"/>
    <property type="molecule type" value="Genomic_DNA"/>
</dbReference>
<dbReference type="GO" id="GO:0005524">
    <property type="term" value="F:ATP binding"/>
    <property type="evidence" value="ECO:0007669"/>
    <property type="project" value="UniProtKB-KW"/>
</dbReference>
<keyword evidence="2" id="KW-0067">ATP-binding</keyword>
<dbReference type="InterPro" id="IPR051681">
    <property type="entry name" value="Ser/Thr_Kinases-Pseudokinases"/>
</dbReference>
<comment type="caution">
    <text evidence="4">The sequence shown here is derived from an EMBL/GenBank/DDBJ whole genome shotgun (WGS) entry which is preliminary data.</text>
</comment>
<dbReference type="InterPro" id="IPR001245">
    <property type="entry name" value="Ser-Thr/Tyr_kinase_cat_dom"/>
</dbReference>
<evidence type="ECO:0000256" key="1">
    <source>
        <dbReference type="ARBA" id="ARBA00022741"/>
    </source>
</evidence>
<dbReference type="GO" id="GO:0004672">
    <property type="term" value="F:protein kinase activity"/>
    <property type="evidence" value="ECO:0007669"/>
    <property type="project" value="InterPro"/>
</dbReference>
<dbReference type="VEuPathDB" id="FungiDB:H257_12386"/>
<dbReference type="InterPro" id="IPR000719">
    <property type="entry name" value="Prot_kinase_dom"/>
</dbReference>
<dbReference type="SUPFAM" id="SSF56112">
    <property type="entry name" value="Protein kinase-like (PK-like)"/>
    <property type="match status" value="1"/>
</dbReference>
<protein>
    <recommendedName>
        <fullName evidence="3">Protein kinase domain-containing protein</fullName>
    </recommendedName>
</protein>
<name>A0A397ALW1_APHAT</name>
<dbReference type="PROSITE" id="PS50011">
    <property type="entry name" value="PROTEIN_KINASE_DOM"/>
    <property type="match status" value="1"/>
</dbReference>
<reference evidence="4 5" key="1">
    <citation type="submission" date="2018-08" db="EMBL/GenBank/DDBJ databases">
        <title>Aphanomyces genome sequencing and annotation.</title>
        <authorList>
            <person name="Minardi D."/>
            <person name="Oidtmann B."/>
            <person name="Van Der Giezen M."/>
            <person name="Studholme D.J."/>
        </authorList>
    </citation>
    <scope>NUCLEOTIDE SEQUENCE [LARGE SCALE GENOMIC DNA]</scope>
    <source>
        <strain evidence="4 5">Yx</strain>
    </source>
</reference>
<sequence length="360" mass="39651">MSATSVRSFLDGLMKRYAPDPANMQSSPPLKKAPADLDVRTLASRPDLAPHWLAQLQKTRVTPLKGGVRPTASKVAMLDDDRKVFLKCMDFTQARSHAKREFIDESVRIQALKHPHLVQVLGYSVVAYSTTFCVVLEFMELGTLRSCLRNPSFFHSQTAPSASNNTSPSPASAYQMCLDLAMGLRYLHSHRLPHGAISSSNVLVHANRQCKWNIQQLMQCQPRHYSSRRGHEGHRFGICDVVYVAPELLRCCTVEDLFAADIYALAVLFGEILTQKAPFADIYDALGPVGADVHIATIKADPTSTPEVLAPFAATIWPTENALIMAKCLDPTPANRPTIDAVVVALTPLVEKPTHVLESK</sequence>
<accession>A0A397ALW1</accession>
<dbReference type="Pfam" id="PF07714">
    <property type="entry name" value="PK_Tyr_Ser-Thr"/>
    <property type="match status" value="1"/>
</dbReference>
<feature type="domain" description="Protein kinase" evidence="3">
    <location>
        <begin position="58"/>
        <end position="350"/>
    </location>
</feature>
<dbReference type="GO" id="GO:0097527">
    <property type="term" value="P:necroptotic signaling pathway"/>
    <property type="evidence" value="ECO:0007669"/>
    <property type="project" value="TreeGrafter"/>
</dbReference>
<dbReference type="InterPro" id="IPR011009">
    <property type="entry name" value="Kinase-like_dom_sf"/>
</dbReference>
<evidence type="ECO:0000259" key="3">
    <source>
        <dbReference type="PROSITE" id="PS50011"/>
    </source>
</evidence>
<keyword evidence="1" id="KW-0547">Nucleotide-binding</keyword>
<dbReference type="Gene3D" id="1.10.510.10">
    <property type="entry name" value="Transferase(Phosphotransferase) domain 1"/>
    <property type="match status" value="1"/>
</dbReference>
<dbReference type="Proteomes" id="UP000266239">
    <property type="component" value="Unassembled WGS sequence"/>
</dbReference>
<organism evidence="4 5">
    <name type="scientific">Aphanomyces astaci</name>
    <name type="common">Crayfish plague agent</name>
    <dbReference type="NCBI Taxonomy" id="112090"/>
    <lineage>
        <taxon>Eukaryota</taxon>
        <taxon>Sar</taxon>
        <taxon>Stramenopiles</taxon>
        <taxon>Oomycota</taxon>
        <taxon>Saprolegniomycetes</taxon>
        <taxon>Saprolegniales</taxon>
        <taxon>Verrucalvaceae</taxon>
        <taxon>Aphanomyces</taxon>
    </lineage>
</organism>
<dbReference type="PANTHER" id="PTHR44329:SF298">
    <property type="entry name" value="MIXED LINEAGE KINASE DOMAIN-LIKE PROTEIN"/>
    <property type="match status" value="1"/>
</dbReference>